<dbReference type="OrthoDB" id="1807003at2"/>
<keyword evidence="5 9" id="KW-0812">Transmembrane</keyword>
<keyword evidence="4" id="KW-0997">Cell inner membrane</keyword>
<gene>
    <name evidence="11" type="ORF">Pmgp_01328</name>
</gene>
<organism evidence="11 12">
    <name type="scientific">Pelotomaculum propionicicum</name>
    <dbReference type="NCBI Taxonomy" id="258475"/>
    <lineage>
        <taxon>Bacteria</taxon>
        <taxon>Bacillati</taxon>
        <taxon>Bacillota</taxon>
        <taxon>Clostridia</taxon>
        <taxon>Eubacteriales</taxon>
        <taxon>Desulfotomaculaceae</taxon>
        <taxon>Pelotomaculum</taxon>
    </lineage>
</organism>
<dbReference type="AlphaFoldDB" id="A0A4Y7RSX1"/>
<evidence type="ECO:0000256" key="8">
    <source>
        <dbReference type="ARBA" id="ARBA00038436"/>
    </source>
</evidence>
<proteinExistence type="inferred from homology"/>
<dbReference type="InterPro" id="IPR007387">
    <property type="entry name" value="TRAP_DctQ"/>
</dbReference>
<keyword evidence="12" id="KW-1185">Reference proteome</keyword>
<dbReference type="EMBL" id="QFFZ01000010">
    <property type="protein sequence ID" value="TEB11961.1"/>
    <property type="molecule type" value="Genomic_DNA"/>
</dbReference>
<evidence type="ECO:0000313" key="11">
    <source>
        <dbReference type="EMBL" id="TEB11961.1"/>
    </source>
</evidence>
<protein>
    <recommendedName>
        <fullName evidence="10">Tripartite ATP-independent periplasmic transporters DctQ component domain-containing protein</fullName>
    </recommendedName>
</protein>
<evidence type="ECO:0000256" key="9">
    <source>
        <dbReference type="SAM" id="Phobius"/>
    </source>
</evidence>
<dbReference type="RefSeq" id="WP_134213192.1">
    <property type="nucleotide sequence ID" value="NZ_QFFZ01000010.1"/>
</dbReference>
<comment type="similarity">
    <text evidence="8">Belongs to the TRAP transporter small permease family.</text>
</comment>
<feature type="transmembrane region" description="Helical" evidence="9">
    <location>
        <begin position="46"/>
        <end position="68"/>
    </location>
</feature>
<dbReference type="InterPro" id="IPR055348">
    <property type="entry name" value="DctQ"/>
</dbReference>
<evidence type="ECO:0000256" key="3">
    <source>
        <dbReference type="ARBA" id="ARBA00022475"/>
    </source>
</evidence>
<dbReference type="GO" id="GO:0022857">
    <property type="term" value="F:transmembrane transporter activity"/>
    <property type="evidence" value="ECO:0007669"/>
    <property type="project" value="TreeGrafter"/>
</dbReference>
<feature type="transmembrane region" description="Helical" evidence="9">
    <location>
        <begin position="21"/>
        <end position="40"/>
    </location>
</feature>
<evidence type="ECO:0000256" key="5">
    <source>
        <dbReference type="ARBA" id="ARBA00022692"/>
    </source>
</evidence>
<comment type="caution">
    <text evidence="11">The sequence shown here is derived from an EMBL/GenBank/DDBJ whole genome shotgun (WGS) entry which is preliminary data.</text>
</comment>
<dbReference type="GO" id="GO:0015740">
    <property type="term" value="P:C4-dicarboxylate transport"/>
    <property type="evidence" value="ECO:0007669"/>
    <property type="project" value="TreeGrafter"/>
</dbReference>
<feature type="transmembrane region" description="Helical" evidence="9">
    <location>
        <begin position="89"/>
        <end position="110"/>
    </location>
</feature>
<reference evidence="11 12" key="1">
    <citation type="journal article" date="2018" name="Environ. Microbiol.">
        <title>Novel energy conservation strategies and behaviour of Pelotomaculum schinkii driving syntrophic propionate catabolism.</title>
        <authorList>
            <person name="Hidalgo-Ahumada C.A.P."/>
            <person name="Nobu M.K."/>
            <person name="Narihiro T."/>
            <person name="Tamaki H."/>
            <person name="Liu W.T."/>
            <person name="Kamagata Y."/>
            <person name="Stams A.J.M."/>
            <person name="Imachi H."/>
            <person name="Sousa D.Z."/>
        </authorList>
    </citation>
    <scope>NUCLEOTIDE SEQUENCE [LARGE SCALE GENOMIC DNA]</scope>
    <source>
        <strain evidence="11 12">MGP</strain>
    </source>
</reference>
<evidence type="ECO:0000313" key="12">
    <source>
        <dbReference type="Proteomes" id="UP000297597"/>
    </source>
</evidence>
<feature type="transmembrane region" description="Helical" evidence="9">
    <location>
        <begin position="130"/>
        <end position="150"/>
    </location>
</feature>
<evidence type="ECO:0000256" key="6">
    <source>
        <dbReference type="ARBA" id="ARBA00022989"/>
    </source>
</evidence>
<evidence type="ECO:0000256" key="7">
    <source>
        <dbReference type="ARBA" id="ARBA00023136"/>
    </source>
</evidence>
<sequence length="163" mass="17681">MKMFSGLVTGLSRVLDQAAGFFLVATMILIVVNILLRVIFKTPVFGAYEYVGLLTAVVIGLSLAFCGVQNAHIDISLVVDWLPARLRAIVSALVNIVSMCFMGVSAWYVGAYARSMMLSGLVSSTTQMPIYPFVYLIALGMLVYCLVLLVRSIESICKAATNK</sequence>
<evidence type="ECO:0000259" key="10">
    <source>
        <dbReference type="Pfam" id="PF04290"/>
    </source>
</evidence>
<comment type="subcellular location">
    <subcellularLocation>
        <location evidence="1">Cell inner membrane</location>
        <topology evidence="1">Multi-pass membrane protein</topology>
    </subcellularLocation>
</comment>
<feature type="domain" description="Tripartite ATP-independent periplasmic transporters DctQ component" evidence="10">
    <location>
        <begin position="27"/>
        <end position="157"/>
    </location>
</feature>
<evidence type="ECO:0000256" key="2">
    <source>
        <dbReference type="ARBA" id="ARBA00022448"/>
    </source>
</evidence>
<dbReference type="PANTHER" id="PTHR35011">
    <property type="entry name" value="2,3-DIKETO-L-GULONATE TRAP TRANSPORTER SMALL PERMEASE PROTEIN YIAM"/>
    <property type="match status" value="1"/>
</dbReference>
<dbReference type="Proteomes" id="UP000297597">
    <property type="component" value="Unassembled WGS sequence"/>
</dbReference>
<dbReference type="Pfam" id="PF04290">
    <property type="entry name" value="DctQ"/>
    <property type="match status" value="1"/>
</dbReference>
<dbReference type="PANTHER" id="PTHR35011:SF10">
    <property type="entry name" value="TRAP TRANSPORTER SMALL PERMEASE PROTEIN"/>
    <property type="match status" value="1"/>
</dbReference>
<evidence type="ECO:0000256" key="1">
    <source>
        <dbReference type="ARBA" id="ARBA00004429"/>
    </source>
</evidence>
<keyword evidence="2" id="KW-0813">Transport</keyword>
<accession>A0A4Y7RSX1</accession>
<name>A0A4Y7RSX1_9FIRM</name>
<dbReference type="GO" id="GO:0005886">
    <property type="term" value="C:plasma membrane"/>
    <property type="evidence" value="ECO:0007669"/>
    <property type="project" value="UniProtKB-SubCell"/>
</dbReference>
<keyword evidence="7 9" id="KW-0472">Membrane</keyword>
<keyword evidence="3" id="KW-1003">Cell membrane</keyword>
<keyword evidence="6 9" id="KW-1133">Transmembrane helix</keyword>
<evidence type="ECO:0000256" key="4">
    <source>
        <dbReference type="ARBA" id="ARBA00022519"/>
    </source>
</evidence>